<keyword evidence="7" id="KW-1015">Disulfide bond</keyword>
<evidence type="ECO:0000256" key="8">
    <source>
        <dbReference type="SAM" id="SignalP"/>
    </source>
</evidence>
<evidence type="ECO:0000313" key="10">
    <source>
        <dbReference type="Proteomes" id="UP000542125"/>
    </source>
</evidence>
<evidence type="ECO:0000313" key="9">
    <source>
        <dbReference type="EMBL" id="NYE81837.1"/>
    </source>
</evidence>
<dbReference type="InterPro" id="IPR029058">
    <property type="entry name" value="AB_hydrolase_fold"/>
</dbReference>
<name>A0A7Y9IRS5_9BURK</name>
<evidence type="ECO:0000256" key="5">
    <source>
        <dbReference type="ARBA" id="ARBA00022801"/>
    </source>
</evidence>
<comment type="similarity">
    <text evidence="1">Belongs to the tannase family.</text>
</comment>
<gene>
    <name evidence="9" type="ORF">FHW18_001108</name>
</gene>
<keyword evidence="6" id="KW-0106">Calcium</keyword>
<dbReference type="EMBL" id="JACBYR010000001">
    <property type="protein sequence ID" value="NYE81837.1"/>
    <property type="molecule type" value="Genomic_DNA"/>
</dbReference>
<keyword evidence="10" id="KW-1185">Reference proteome</keyword>
<proteinExistence type="inferred from homology"/>
<evidence type="ECO:0000256" key="2">
    <source>
        <dbReference type="ARBA" id="ARBA00022487"/>
    </source>
</evidence>
<dbReference type="GO" id="GO:0030600">
    <property type="term" value="F:feruloyl esterase activity"/>
    <property type="evidence" value="ECO:0007669"/>
    <property type="project" value="UniProtKB-EC"/>
</dbReference>
<organism evidence="9 10">
    <name type="scientific">Pigmentiphaga litoralis</name>
    <dbReference type="NCBI Taxonomy" id="516702"/>
    <lineage>
        <taxon>Bacteria</taxon>
        <taxon>Pseudomonadati</taxon>
        <taxon>Pseudomonadota</taxon>
        <taxon>Betaproteobacteria</taxon>
        <taxon>Burkholderiales</taxon>
        <taxon>Alcaligenaceae</taxon>
        <taxon>Pigmentiphaga</taxon>
    </lineage>
</organism>
<evidence type="ECO:0000256" key="7">
    <source>
        <dbReference type="ARBA" id="ARBA00023157"/>
    </source>
</evidence>
<reference evidence="9 10" key="1">
    <citation type="submission" date="2020-07" db="EMBL/GenBank/DDBJ databases">
        <title>Genomic Encyclopedia of Type Strains, Phase IV (KMG-V): Genome sequencing to study the core and pangenomes of soil and plant-associated prokaryotes.</title>
        <authorList>
            <person name="Whitman W."/>
        </authorList>
    </citation>
    <scope>NUCLEOTIDE SEQUENCE [LARGE SCALE GENOMIC DNA]</scope>
    <source>
        <strain evidence="9 10">SAS40</strain>
    </source>
</reference>
<dbReference type="EC" id="3.1.1.73" evidence="9"/>
<evidence type="ECO:0000256" key="3">
    <source>
        <dbReference type="ARBA" id="ARBA00022723"/>
    </source>
</evidence>
<dbReference type="GO" id="GO:0046872">
    <property type="term" value="F:metal ion binding"/>
    <property type="evidence" value="ECO:0007669"/>
    <property type="project" value="UniProtKB-KW"/>
</dbReference>
<sequence length="544" mass="57685">MKITMLTMAAAMPILMACGGGDDDASTGTPPAANAAPLAPDCTALARVVTPNTVIKSSLMVSANSVQSDGVVMPAHCVVTGEINPRIGVNNVRYGINFELRLPLEWNKRFHFQGGGGVDGVLRPALGTLRAGVVPALSQGAAVVSSDMGHTGTSTRDATFGLDPQARIDWGYASMDKVTVLAKDLITRFYGTAPAYSYYIGSSGGGRQGMIMAQRFPTYFDGIVSGAPILEQHINQISSMQMLQRFTAIAPKDANGRPILSRSFSDADLKLIADGVVAQCDALDGVADGLIENYPACTYNVAALQCNGAKADTCLSPEQVSAFTAVMGGPKDSSGKQLYPAPPWDTGIGEPEWRSDQIGTATGPVPNSRKSTNESIKYVFMTPAKPDFDYLKFNFDTDPATMLASAAITASNSTDYTGFKARKGKQIVYVGMSDYLNNPSGVNRWYRELVAANGGMDATKQFVRFFNVPGMAHSDGGKSLDEFDPVTAIHQWVEKGIAPESMLAKGARFPGRERPICAYPNIARYVGSGSVDSPASFRCTAPAG</sequence>
<feature type="chain" id="PRO_5030530234" evidence="8">
    <location>
        <begin position="18"/>
        <end position="544"/>
    </location>
</feature>
<dbReference type="Pfam" id="PF07519">
    <property type="entry name" value="Tannase"/>
    <property type="match status" value="1"/>
</dbReference>
<accession>A0A7Y9IRS5</accession>
<evidence type="ECO:0000256" key="4">
    <source>
        <dbReference type="ARBA" id="ARBA00022729"/>
    </source>
</evidence>
<dbReference type="SUPFAM" id="SSF53474">
    <property type="entry name" value="alpha/beta-Hydrolases"/>
    <property type="match status" value="1"/>
</dbReference>
<evidence type="ECO:0000256" key="6">
    <source>
        <dbReference type="ARBA" id="ARBA00022837"/>
    </source>
</evidence>
<dbReference type="AlphaFoldDB" id="A0A7Y9IRS5"/>
<dbReference type="PROSITE" id="PS51257">
    <property type="entry name" value="PROKAR_LIPOPROTEIN"/>
    <property type="match status" value="1"/>
</dbReference>
<evidence type="ECO:0000256" key="1">
    <source>
        <dbReference type="ARBA" id="ARBA00006249"/>
    </source>
</evidence>
<keyword evidence="4 8" id="KW-0732">Signal</keyword>
<keyword evidence="2" id="KW-0719">Serine esterase</keyword>
<dbReference type="InterPro" id="IPR011118">
    <property type="entry name" value="Tannase/feruloyl_esterase"/>
</dbReference>
<dbReference type="Proteomes" id="UP000542125">
    <property type="component" value="Unassembled WGS sequence"/>
</dbReference>
<protein>
    <submittedName>
        <fullName evidence="9">Feruloyl esterase</fullName>
        <ecNumber evidence="9">3.1.1.73</ecNumber>
    </submittedName>
</protein>
<dbReference type="PANTHER" id="PTHR33938">
    <property type="entry name" value="FERULOYL ESTERASE B-RELATED"/>
    <property type="match status" value="1"/>
</dbReference>
<comment type="caution">
    <text evidence="9">The sequence shown here is derived from an EMBL/GenBank/DDBJ whole genome shotgun (WGS) entry which is preliminary data.</text>
</comment>
<keyword evidence="3" id="KW-0479">Metal-binding</keyword>
<dbReference type="Gene3D" id="3.40.50.1820">
    <property type="entry name" value="alpha/beta hydrolase"/>
    <property type="match status" value="1"/>
</dbReference>
<dbReference type="PANTHER" id="PTHR33938:SF15">
    <property type="entry name" value="FERULOYL ESTERASE B-RELATED"/>
    <property type="match status" value="1"/>
</dbReference>
<keyword evidence="5 9" id="KW-0378">Hydrolase</keyword>
<dbReference type="RefSeq" id="WP_179584161.1">
    <property type="nucleotide sequence ID" value="NZ_JACBYR010000001.1"/>
</dbReference>
<feature type="signal peptide" evidence="8">
    <location>
        <begin position="1"/>
        <end position="17"/>
    </location>
</feature>